<keyword evidence="1" id="KW-0732">Signal</keyword>
<evidence type="ECO:0008006" key="4">
    <source>
        <dbReference type="Google" id="ProtNLM"/>
    </source>
</evidence>
<reference evidence="2 3" key="1">
    <citation type="submission" date="2018-09" db="EMBL/GenBank/DDBJ databases">
        <title>The draft genome of Acinetobacter spp. strains.</title>
        <authorList>
            <person name="Qin J."/>
            <person name="Feng Y."/>
            <person name="Zong Z."/>
        </authorList>
    </citation>
    <scope>NUCLEOTIDE SEQUENCE [LARGE SCALE GENOMIC DNA]</scope>
    <source>
        <strain evidence="2 3">WCHAc060012</strain>
    </source>
</reference>
<sequence length="296" mass="34100">MKLTKLFLFLIFGLLNSSCSYSREESSFIKDSLKYDNVSSCNVEKIKVNFCTNEKIKIYNQKLSSIANFSNDKILIILNEDRYTGKGDSRNVKAIVVIDSLKGKIYPLQQIVGNFVDSRLEVLINENPEIKFSKSSNEICISGTTYASDDNNINVENECYIFENDSFKKIKKDPEIIGSEKNIVSKKYDSDVHLKCISKKTKECSGLNLIETKELFKKYDFVNLSDGPSMVLDRGRFQLIISPFEDESGPNLRVMQVKNNKLVDEKFIYLNNRVEIDNNSIMTYYQNSKKIIYQFK</sequence>
<name>A0A3A8EPC0_9GAMM</name>
<dbReference type="EMBL" id="RAXV01000021">
    <property type="protein sequence ID" value="RKG30701.1"/>
    <property type="molecule type" value="Genomic_DNA"/>
</dbReference>
<dbReference type="Proteomes" id="UP000282388">
    <property type="component" value="Unassembled WGS sequence"/>
</dbReference>
<proteinExistence type="predicted"/>
<protein>
    <recommendedName>
        <fullName evidence="4">Lipoprotein</fullName>
    </recommendedName>
</protein>
<accession>A0A3A8EPC0</accession>
<feature type="chain" id="PRO_5017389458" description="Lipoprotein" evidence="1">
    <location>
        <begin position="23"/>
        <end position="296"/>
    </location>
</feature>
<feature type="signal peptide" evidence="1">
    <location>
        <begin position="1"/>
        <end position="22"/>
    </location>
</feature>
<dbReference type="OrthoDB" id="6692163at2"/>
<evidence type="ECO:0000313" key="2">
    <source>
        <dbReference type="EMBL" id="RKG30701.1"/>
    </source>
</evidence>
<organism evidence="2 3">
    <name type="scientific">Acinetobacter tianfuensis</name>
    <dbReference type="NCBI Taxonomy" id="2419603"/>
    <lineage>
        <taxon>Bacteria</taxon>
        <taxon>Pseudomonadati</taxon>
        <taxon>Pseudomonadota</taxon>
        <taxon>Gammaproteobacteria</taxon>
        <taxon>Moraxellales</taxon>
        <taxon>Moraxellaceae</taxon>
        <taxon>Acinetobacter</taxon>
    </lineage>
</organism>
<comment type="caution">
    <text evidence="2">The sequence shown here is derived from an EMBL/GenBank/DDBJ whole genome shotgun (WGS) entry which is preliminary data.</text>
</comment>
<dbReference type="RefSeq" id="WP_120402798.1">
    <property type="nucleotide sequence ID" value="NZ_RAXV01000021.1"/>
</dbReference>
<gene>
    <name evidence="2" type="ORF">D7V32_10300</name>
</gene>
<keyword evidence="3" id="KW-1185">Reference proteome</keyword>
<evidence type="ECO:0000256" key="1">
    <source>
        <dbReference type="SAM" id="SignalP"/>
    </source>
</evidence>
<dbReference type="AlphaFoldDB" id="A0A3A8EPC0"/>
<evidence type="ECO:0000313" key="3">
    <source>
        <dbReference type="Proteomes" id="UP000282388"/>
    </source>
</evidence>